<sequence>MKSVIFRTVAPFLTSLMMLFSIFVLLRGHNEPGGGFIGGLIAVSALAIYGIAHGVETVRHAIYFHPMVIAGTGLFFATVAGLISIFVRVPFMTGLWVYPSFIGVEIPLSTLMLFDTGVYLVVVGAISSIALSLEERGGE</sequence>
<evidence type="ECO:0000259" key="8">
    <source>
        <dbReference type="Pfam" id="PF04039"/>
    </source>
</evidence>
<name>A0ABY8D289_9HYPH</name>
<keyword evidence="4 7" id="KW-0812">Transmembrane</keyword>
<keyword evidence="6 7" id="KW-0472">Membrane</keyword>
<feature type="transmembrane region" description="Helical" evidence="7">
    <location>
        <begin position="35"/>
        <end position="55"/>
    </location>
</feature>
<dbReference type="InterPro" id="IPR007182">
    <property type="entry name" value="MnhB"/>
</dbReference>
<dbReference type="PANTHER" id="PTHR33932:SF4">
    <property type="entry name" value="NA(+)_H(+) ANTIPORTER SUBUNIT B"/>
    <property type="match status" value="1"/>
</dbReference>
<keyword evidence="10" id="KW-1185">Reference proteome</keyword>
<dbReference type="Pfam" id="PF04039">
    <property type="entry name" value="MnhB"/>
    <property type="match status" value="1"/>
</dbReference>
<evidence type="ECO:0000256" key="1">
    <source>
        <dbReference type="ARBA" id="ARBA00004651"/>
    </source>
</evidence>
<evidence type="ECO:0000256" key="6">
    <source>
        <dbReference type="ARBA" id="ARBA00023136"/>
    </source>
</evidence>
<protein>
    <submittedName>
        <fullName evidence="9">Na(+)/H(+) antiporter subunit B</fullName>
    </submittedName>
</protein>
<feature type="domain" description="Na+/H+ antiporter MnhB subunit-related protein" evidence="8">
    <location>
        <begin position="5"/>
        <end position="127"/>
    </location>
</feature>
<gene>
    <name evidence="9" type="ORF">PYH38_003941</name>
</gene>
<comment type="similarity">
    <text evidence="2">Belongs to the CPA3 antiporters (TC 2.A.63) subunit B family.</text>
</comment>
<accession>A0ABY8D289</accession>
<dbReference type="RefSeq" id="WP_280735924.1">
    <property type="nucleotide sequence ID" value="NZ_CP120368.1"/>
</dbReference>
<proteinExistence type="inferred from homology"/>
<dbReference type="PANTHER" id="PTHR33932">
    <property type="entry name" value="NA(+)/H(+) ANTIPORTER SUBUNIT B"/>
    <property type="match status" value="1"/>
</dbReference>
<keyword evidence="5 7" id="KW-1133">Transmembrane helix</keyword>
<evidence type="ECO:0000256" key="2">
    <source>
        <dbReference type="ARBA" id="ARBA00009425"/>
    </source>
</evidence>
<evidence type="ECO:0000256" key="5">
    <source>
        <dbReference type="ARBA" id="ARBA00022989"/>
    </source>
</evidence>
<feature type="transmembrane region" description="Helical" evidence="7">
    <location>
        <begin position="111"/>
        <end position="133"/>
    </location>
</feature>
<dbReference type="Proteomes" id="UP001235547">
    <property type="component" value="Chromosome 1"/>
</dbReference>
<evidence type="ECO:0000256" key="3">
    <source>
        <dbReference type="ARBA" id="ARBA00022475"/>
    </source>
</evidence>
<feature type="transmembrane region" description="Helical" evidence="7">
    <location>
        <begin position="12"/>
        <end position="29"/>
    </location>
</feature>
<comment type="subcellular location">
    <subcellularLocation>
        <location evidence="1">Cell membrane</location>
        <topology evidence="1">Multi-pass membrane protein</topology>
    </subcellularLocation>
</comment>
<dbReference type="InterPro" id="IPR050622">
    <property type="entry name" value="CPA3_antiporter_subunitB"/>
</dbReference>
<reference evidence="9 10" key="1">
    <citation type="submission" date="2023-03" db="EMBL/GenBank/DDBJ databases">
        <authorList>
            <person name="Kaur S."/>
            <person name="Espinosa-Saiz D."/>
            <person name="Velazquez E."/>
            <person name="Menendez E."/>
            <person name="diCenzo G.C."/>
        </authorList>
    </citation>
    <scope>NUCLEOTIDE SEQUENCE [LARGE SCALE GENOMIC DNA]</scope>
    <source>
        <strain evidence="9 10">LMG 27395</strain>
    </source>
</reference>
<evidence type="ECO:0000256" key="7">
    <source>
        <dbReference type="SAM" id="Phobius"/>
    </source>
</evidence>
<dbReference type="EMBL" id="CP120371">
    <property type="protein sequence ID" value="WEX85008.1"/>
    <property type="molecule type" value="Genomic_DNA"/>
</dbReference>
<dbReference type="NCBIfam" id="NF009223">
    <property type="entry name" value="PRK12573.1"/>
    <property type="match status" value="1"/>
</dbReference>
<evidence type="ECO:0000313" key="10">
    <source>
        <dbReference type="Proteomes" id="UP001235547"/>
    </source>
</evidence>
<organism evidence="9 10">
    <name type="scientific">Sinorhizobium numidicum</name>
    <dbReference type="NCBI Taxonomy" id="680248"/>
    <lineage>
        <taxon>Bacteria</taxon>
        <taxon>Pseudomonadati</taxon>
        <taxon>Pseudomonadota</taxon>
        <taxon>Alphaproteobacteria</taxon>
        <taxon>Hyphomicrobiales</taxon>
        <taxon>Rhizobiaceae</taxon>
        <taxon>Sinorhizobium/Ensifer group</taxon>
        <taxon>Sinorhizobium</taxon>
    </lineage>
</organism>
<evidence type="ECO:0000313" key="9">
    <source>
        <dbReference type="EMBL" id="WEX85008.1"/>
    </source>
</evidence>
<feature type="transmembrane region" description="Helical" evidence="7">
    <location>
        <begin position="67"/>
        <end position="91"/>
    </location>
</feature>
<keyword evidence="3" id="KW-1003">Cell membrane</keyword>
<evidence type="ECO:0000256" key="4">
    <source>
        <dbReference type="ARBA" id="ARBA00022692"/>
    </source>
</evidence>